<dbReference type="Pfam" id="PF13467">
    <property type="entry name" value="RHH_4"/>
    <property type="match status" value="1"/>
</dbReference>
<proteinExistence type="predicted"/>
<feature type="domain" description="Ribbon-helix-helix" evidence="1">
    <location>
        <begin position="5"/>
        <end position="67"/>
    </location>
</feature>
<dbReference type="EMBL" id="JAWLIP010000001">
    <property type="protein sequence ID" value="MDV6224964.1"/>
    <property type="molecule type" value="Genomic_DNA"/>
</dbReference>
<evidence type="ECO:0000313" key="2">
    <source>
        <dbReference type="EMBL" id="MDV6224964.1"/>
    </source>
</evidence>
<dbReference type="Gene3D" id="1.10.3990.20">
    <property type="entry name" value="protein bp1543"/>
    <property type="match status" value="1"/>
</dbReference>
<protein>
    <submittedName>
        <fullName evidence="2">Ribbon-helix-helix domain-containing protein</fullName>
    </submittedName>
</protein>
<evidence type="ECO:0000259" key="1">
    <source>
        <dbReference type="Pfam" id="PF13467"/>
    </source>
</evidence>
<dbReference type="InterPro" id="IPR027373">
    <property type="entry name" value="RHH_dom"/>
</dbReference>
<keyword evidence="3" id="KW-1185">Reference proteome</keyword>
<accession>A0ABU4AFD7</accession>
<sequence length="79" mass="8854">MSGIAKRSVSIRGHRTSISLEKPFLQELEAIARRQNMPLATLIAEVDENRSADNNLSSELRLHVLRDLKARLEETTGKA</sequence>
<dbReference type="RefSeq" id="WP_113155614.1">
    <property type="nucleotide sequence ID" value="NZ_JAWLIP010000001.1"/>
</dbReference>
<evidence type="ECO:0000313" key="3">
    <source>
        <dbReference type="Proteomes" id="UP001185659"/>
    </source>
</evidence>
<dbReference type="Proteomes" id="UP001185659">
    <property type="component" value="Unassembled WGS sequence"/>
</dbReference>
<gene>
    <name evidence="2" type="ORF">R2G56_01580</name>
</gene>
<organism evidence="2 3">
    <name type="scientific">Nitratireductor aquimarinus</name>
    <dbReference type="NCBI Taxonomy" id="889300"/>
    <lineage>
        <taxon>Bacteria</taxon>
        <taxon>Pseudomonadati</taxon>
        <taxon>Pseudomonadota</taxon>
        <taxon>Alphaproteobacteria</taxon>
        <taxon>Hyphomicrobiales</taxon>
        <taxon>Phyllobacteriaceae</taxon>
        <taxon>Nitratireductor</taxon>
    </lineage>
</organism>
<dbReference type="InterPro" id="IPR038268">
    <property type="entry name" value="RHH_sf"/>
</dbReference>
<reference evidence="2 3" key="1">
    <citation type="submission" date="2023-10" db="EMBL/GenBank/DDBJ databases">
        <authorList>
            <person name="Venkata Ramana C."/>
            <person name="Sasikala C."/>
            <person name="Dhurka M."/>
        </authorList>
    </citation>
    <scope>NUCLEOTIDE SEQUENCE [LARGE SCALE GENOMIC DNA]</scope>
    <source>
        <strain evidence="2 3">KCTC 32151</strain>
    </source>
</reference>
<comment type="caution">
    <text evidence="2">The sequence shown here is derived from an EMBL/GenBank/DDBJ whole genome shotgun (WGS) entry which is preliminary data.</text>
</comment>
<name>A0ABU4AFD7_9HYPH</name>